<name>A0ABD1J253_9TELE</name>
<dbReference type="SUPFAM" id="SSF56784">
    <property type="entry name" value="HAD-like"/>
    <property type="match status" value="1"/>
</dbReference>
<dbReference type="NCBIfam" id="TIGR02251">
    <property type="entry name" value="HIF-SF_euk"/>
    <property type="match status" value="1"/>
</dbReference>
<feature type="compositionally biased region" description="Basic and acidic residues" evidence="8">
    <location>
        <begin position="462"/>
        <end position="479"/>
    </location>
</feature>
<evidence type="ECO:0000256" key="3">
    <source>
        <dbReference type="ARBA" id="ARBA00022912"/>
    </source>
</evidence>
<comment type="catalytic activity">
    <reaction evidence="4">
        <text>O-phospho-L-seryl-[protein] + H2O = L-seryl-[protein] + phosphate</text>
        <dbReference type="Rhea" id="RHEA:20629"/>
        <dbReference type="Rhea" id="RHEA-COMP:9863"/>
        <dbReference type="Rhea" id="RHEA-COMP:11604"/>
        <dbReference type="ChEBI" id="CHEBI:15377"/>
        <dbReference type="ChEBI" id="CHEBI:29999"/>
        <dbReference type="ChEBI" id="CHEBI:43474"/>
        <dbReference type="ChEBI" id="CHEBI:83421"/>
        <dbReference type="EC" id="3.1.3.16"/>
    </reaction>
</comment>
<keyword evidence="3" id="KW-0904">Protein phosphatase</keyword>
<keyword evidence="9" id="KW-0732">Signal</keyword>
<dbReference type="InterPro" id="IPR023214">
    <property type="entry name" value="HAD_sf"/>
</dbReference>
<dbReference type="GO" id="GO:0004722">
    <property type="term" value="F:protein serine/threonine phosphatase activity"/>
    <property type="evidence" value="ECO:0007669"/>
    <property type="project" value="UniProtKB-EC"/>
</dbReference>
<feature type="compositionally biased region" description="Basic and acidic residues" evidence="8">
    <location>
        <begin position="1033"/>
        <end position="1053"/>
    </location>
</feature>
<evidence type="ECO:0000256" key="5">
    <source>
        <dbReference type="ARBA" id="ARBA00048336"/>
    </source>
</evidence>
<evidence type="ECO:0000256" key="1">
    <source>
        <dbReference type="ARBA" id="ARBA00013081"/>
    </source>
</evidence>
<dbReference type="SFLD" id="SFLDS00003">
    <property type="entry name" value="Haloacid_Dehalogenase"/>
    <property type="match status" value="1"/>
</dbReference>
<evidence type="ECO:0000256" key="9">
    <source>
        <dbReference type="SAM" id="SignalP"/>
    </source>
</evidence>
<dbReference type="InterPro" id="IPR004274">
    <property type="entry name" value="FCP1_dom"/>
</dbReference>
<evidence type="ECO:0000256" key="6">
    <source>
        <dbReference type="PIRSR" id="PIRSR640078-1"/>
    </source>
</evidence>
<protein>
    <recommendedName>
        <fullName evidence="1">protein-serine/threonine phosphatase</fullName>
        <ecNumber evidence="1">3.1.3.16</ecNumber>
    </recommendedName>
</protein>
<dbReference type="Gene3D" id="3.40.50.1000">
    <property type="entry name" value="HAD superfamily/HAD-like"/>
    <property type="match status" value="1"/>
</dbReference>
<organism evidence="11 12">
    <name type="scientific">Coilia grayii</name>
    <name type="common">Gray's grenadier anchovy</name>
    <dbReference type="NCBI Taxonomy" id="363190"/>
    <lineage>
        <taxon>Eukaryota</taxon>
        <taxon>Metazoa</taxon>
        <taxon>Chordata</taxon>
        <taxon>Craniata</taxon>
        <taxon>Vertebrata</taxon>
        <taxon>Euteleostomi</taxon>
        <taxon>Actinopterygii</taxon>
        <taxon>Neopterygii</taxon>
        <taxon>Teleostei</taxon>
        <taxon>Clupei</taxon>
        <taxon>Clupeiformes</taxon>
        <taxon>Clupeoidei</taxon>
        <taxon>Engraulidae</taxon>
        <taxon>Coilinae</taxon>
        <taxon>Coilia</taxon>
    </lineage>
</organism>
<feature type="active site" description="4-aspartylphosphate intermediate" evidence="6">
    <location>
        <position position="1123"/>
    </location>
</feature>
<dbReference type="SFLD" id="SFLDG01124">
    <property type="entry name" value="C0.1:_RNA_Pol_CTD_Phosphatase"/>
    <property type="match status" value="1"/>
</dbReference>
<feature type="region of interest" description="Disordered" evidence="8">
    <location>
        <begin position="362"/>
        <end position="381"/>
    </location>
</feature>
<feature type="region of interest" description="Disordered" evidence="8">
    <location>
        <begin position="460"/>
        <end position="479"/>
    </location>
</feature>
<feature type="region of interest" description="Disordered" evidence="8">
    <location>
        <begin position="647"/>
        <end position="672"/>
    </location>
</feature>
<reference evidence="11 12" key="1">
    <citation type="submission" date="2024-09" db="EMBL/GenBank/DDBJ databases">
        <title>A chromosome-level genome assembly of Gray's grenadier anchovy, Coilia grayii.</title>
        <authorList>
            <person name="Fu Z."/>
        </authorList>
    </citation>
    <scope>NUCLEOTIDE SEQUENCE [LARGE SCALE GENOMIC DNA]</scope>
    <source>
        <strain evidence="11">G4</strain>
        <tissue evidence="11">Muscle</tissue>
    </source>
</reference>
<dbReference type="FunFam" id="3.40.50.1000:FF:000013">
    <property type="entry name" value="Carboxy-terminal domain RNA polymerase II polypeptide A small"/>
    <property type="match status" value="1"/>
</dbReference>
<feature type="region of interest" description="Disordered" evidence="8">
    <location>
        <begin position="705"/>
        <end position="733"/>
    </location>
</feature>
<dbReference type="CDD" id="cd07521">
    <property type="entry name" value="HAD_FCP1-like"/>
    <property type="match status" value="1"/>
</dbReference>
<keyword evidence="12" id="KW-1185">Reference proteome</keyword>
<evidence type="ECO:0000313" key="12">
    <source>
        <dbReference type="Proteomes" id="UP001591681"/>
    </source>
</evidence>
<proteinExistence type="predicted"/>
<feature type="compositionally biased region" description="Basic and acidic residues" evidence="8">
    <location>
        <begin position="660"/>
        <end position="671"/>
    </location>
</feature>
<dbReference type="PROSITE" id="PS50969">
    <property type="entry name" value="FCP1"/>
    <property type="match status" value="1"/>
</dbReference>
<dbReference type="Proteomes" id="UP001591681">
    <property type="component" value="Unassembled WGS sequence"/>
</dbReference>
<comment type="catalytic activity">
    <reaction evidence="5">
        <text>O-phospho-L-threonyl-[protein] + H2O = L-threonyl-[protein] + phosphate</text>
        <dbReference type="Rhea" id="RHEA:47004"/>
        <dbReference type="Rhea" id="RHEA-COMP:11060"/>
        <dbReference type="Rhea" id="RHEA-COMP:11605"/>
        <dbReference type="ChEBI" id="CHEBI:15377"/>
        <dbReference type="ChEBI" id="CHEBI:30013"/>
        <dbReference type="ChEBI" id="CHEBI:43474"/>
        <dbReference type="ChEBI" id="CHEBI:61977"/>
        <dbReference type="EC" id="3.1.3.16"/>
    </reaction>
</comment>
<evidence type="ECO:0000256" key="4">
    <source>
        <dbReference type="ARBA" id="ARBA00047761"/>
    </source>
</evidence>
<feature type="site" description="Transition state stabilizer" evidence="7">
    <location>
        <position position="1179"/>
    </location>
</feature>
<gene>
    <name evidence="11" type="ORF">ACEWY4_023125</name>
</gene>
<dbReference type="InterPro" id="IPR011948">
    <property type="entry name" value="Dullard_phosphatase"/>
</dbReference>
<feature type="chain" id="PRO_5044837595" description="protein-serine/threonine phosphatase" evidence="9">
    <location>
        <begin position="18"/>
        <end position="1288"/>
    </location>
</feature>
<evidence type="ECO:0000313" key="11">
    <source>
        <dbReference type="EMBL" id="KAL2081272.1"/>
    </source>
</evidence>
<feature type="compositionally biased region" description="Acidic residues" evidence="8">
    <location>
        <begin position="772"/>
        <end position="797"/>
    </location>
</feature>
<feature type="region of interest" description="Disordered" evidence="8">
    <location>
        <begin position="895"/>
        <end position="931"/>
    </location>
</feature>
<feature type="region of interest" description="Disordered" evidence="8">
    <location>
        <begin position="394"/>
        <end position="423"/>
    </location>
</feature>
<dbReference type="EC" id="3.1.3.16" evidence="1"/>
<dbReference type="InterPro" id="IPR050365">
    <property type="entry name" value="TIM50"/>
</dbReference>
<dbReference type="Pfam" id="PF03031">
    <property type="entry name" value="NIF"/>
    <property type="match status" value="1"/>
</dbReference>
<dbReference type="PANTHER" id="PTHR12210">
    <property type="entry name" value="DULLARD PROTEIN PHOSPHATASE"/>
    <property type="match status" value="1"/>
</dbReference>
<evidence type="ECO:0000256" key="2">
    <source>
        <dbReference type="ARBA" id="ARBA00022801"/>
    </source>
</evidence>
<evidence type="ECO:0000259" key="10">
    <source>
        <dbReference type="PROSITE" id="PS50969"/>
    </source>
</evidence>
<evidence type="ECO:0000256" key="8">
    <source>
        <dbReference type="SAM" id="MobiDB-lite"/>
    </source>
</evidence>
<feature type="region of interest" description="Disordered" evidence="8">
    <location>
        <begin position="1029"/>
        <end position="1053"/>
    </location>
</feature>
<sequence length="1288" mass="142708">MSTCALLLVSQAGCGLSESPQPPPQADLSEHCVPSGHRLLTGESNTLGECIERFQAANFCSHFGARGGDLSHFLESSFRGEIVVQSAPMVQNMPAEDCADQSKFLGQEEHKSGQEECFDRASGLNSADRKNSSDFSEDCEFQGINRAMERRETAEMQIGHCDGTPELSEQVAENLSVHSESSQKSQTEEMFFEKSSCTNLVSTSEVSDQDSKQHVQSEETLSMAELQSSSVESSHKNRSVELVSETLEPSANLNSVSEVLVHPDKCEPLHTEVTDPSLEHTQSFKQCEAGTQDSGTVQEGGCVEVSENEKPSKRDCETATDVCQSCEQSMPAVNSELGENPTPTNLRTTTCKVYDTSVEKPSDMCDAGEQPMPSEALSRRCSSLENSQHADVCNEISSEQMRPDTSAEDCRPTEGSAGSSKTLEQCESSKHFESAKQCSSLDSCAKYSCASKINKPCQHHNAHSERLKEQQKMRRSKSESDILLTGSMDNFETLWLSQFVVKPKSDTLSLDEYACCENCDLCGRFSKHMEVSERRPTPVSCGGVTQQEDKLQTCDHLSESSNSEVSVHCIACEETETTKHSEVSHHNESSQHRELSEGLVQSQEDNLHEVCTDVQVSTDVQLDLFLNQDGLLKLGAEEGRDITKSVKPDVESFDGSSVGDDFHPCSEKSQDGSETELSFKTCSDGSECDENCSELSYSIDKLQAEEAEENDQYAAEPFVSKHDSQESLGTEDGVEAEDKSCECLLECEDQTCDYLWTEEDGQSADLLDVEFYEEEDQESSVEELEEDGSEPESEGDSLEPHIDGECPESPGGTGEVYGDSSVEKMQPGGQLKEPLIEDKVSQLSVAHALYQSQTVRYFLERRKLSEAEAYGHYAADVCRLDLIFDPWAELETSKEEEAVEVATEKEKQHENKDSATTPEDGEGNTPSPGCCERRLIIPDIILSESPDENNEEDIGESLEKNEGLLSCPEIPYGIEASETPEPLCLDFFKPDQGEGLSDCVEKAKCPEHKHAESAAAPKVLLLSDLITQQTKPSENRVDHAKTSEHSVESPDHSEHCTTHEFFKLADERKTPEPSETEDYESEDEDFSEDCQCEFCVPTEEVPAKPLLPQIKSKDAGKICVVIDLDETLVHSSFKPVNNADFIIPVEIDGTVHQVYVLKRPHVDEFLKRMGELFECVLFTASLAKYADPVSDLLDKWGAFRSRLFRESCVFHRGNYVKDLSRLGRDLNKVIIVDNSPASYIFHPDNAVPVASWFDDMSDTELLDLIPFFERLSKVDDVYAVLKQHRTTS</sequence>
<feature type="signal peptide" evidence="9">
    <location>
        <begin position="1"/>
        <end position="17"/>
    </location>
</feature>
<feature type="region of interest" description="Disordered" evidence="8">
    <location>
        <begin position="202"/>
        <end position="245"/>
    </location>
</feature>
<keyword evidence="2" id="KW-0378">Hydrolase</keyword>
<comment type="caution">
    <text evidence="11">The sequence shown here is derived from an EMBL/GenBank/DDBJ whole genome shotgun (WGS) entry which is preliminary data.</text>
</comment>
<accession>A0ABD1J253</accession>
<feature type="site" description="Transition state stabilizer" evidence="7">
    <location>
        <position position="1217"/>
    </location>
</feature>
<dbReference type="SMART" id="SM00577">
    <property type="entry name" value="CPDc"/>
    <property type="match status" value="1"/>
</dbReference>
<feature type="domain" description="FCP1 homology" evidence="10">
    <location>
        <begin position="1113"/>
        <end position="1271"/>
    </location>
</feature>
<feature type="compositionally biased region" description="Basic and acidic residues" evidence="8">
    <location>
        <begin position="895"/>
        <end position="913"/>
    </location>
</feature>
<dbReference type="InterPro" id="IPR036412">
    <property type="entry name" value="HAD-like_sf"/>
</dbReference>
<feature type="region of interest" description="Disordered" evidence="8">
    <location>
        <begin position="772"/>
        <end position="827"/>
    </location>
</feature>
<evidence type="ECO:0000256" key="7">
    <source>
        <dbReference type="PIRSR" id="PIRSR640078-3"/>
    </source>
</evidence>
<feature type="active site" description="Proton donor" evidence="6">
    <location>
        <position position="1125"/>
    </location>
</feature>
<dbReference type="EMBL" id="JBHFQA010000020">
    <property type="protein sequence ID" value="KAL2081272.1"/>
    <property type="molecule type" value="Genomic_DNA"/>
</dbReference>
<dbReference type="InterPro" id="IPR040078">
    <property type="entry name" value="RNA_Pol_CTD_Phosphatase"/>
</dbReference>